<dbReference type="AlphaFoldDB" id="A0A4P6P6W8"/>
<dbReference type="InterPro" id="IPR011335">
    <property type="entry name" value="Restrct_endonuc-II-like"/>
</dbReference>
<organism evidence="2 3">
    <name type="scientific">Litorilituus sediminis</name>
    <dbReference type="NCBI Taxonomy" id="718192"/>
    <lineage>
        <taxon>Bacteria</taxon>
        <taxon>Pseudomonadati</taxon>
        <taxon>Pseudomonadota</taxon>
        <taxon>Gammaproteobacteria</taxon>
        <taxon>Alteromonadales</taxon>
        <taxon>Colwelliaceae</taxon>
        <taxon>Litorilituus</taxon>
    </lineage>
</organism>
<dbReference type="InterPro" id="IPR014833">
    <property type="entry name" value="TnsA_N"/>
</dbReference>
<dbReference type="EMBL" id="CP034759">
    <property type="protein sequence ID" value="QBG37254.1"/>
    <property type="molecule type" value="Genomic_DNA"/>
</dbReference>
<dbReference type="OrthoDB" id="5291587at2"/>
<proteinExistence type="predicted"/>
<dbReference type="Pfam" id="PF08722">
    <property type="entry name" value="Tn7_TnsA-like_N"/>
    <property type="match status" value="1"/>
</dbReference>
<dbReference type="Gene3D" id="3.40.1350.10">
    <property type="match status" value="1"/>
</dbReference>
<dbReference type="GO" id="GO:0003676">
    <property type="term" value="F:nucleic acid binding"/>
    <property type="evidence" value="ECO:0007669"/>
    <property type="project" value="InterPro"/>
</dbReference>
<dbReference type="SUPFAM" id="SSF52980">
    <property type="entry name" value="Restriction endonuclease-like"/>
    <property type="match status" value="1"/>
</dbReference>
<dbReference type="InterPro" id="IPR011856">
    <property type="entry name" value="tRNA_endonuc-like_dom_sf"/>
</dbReference>
<accession>A0A4P6P6W8</accession>
<dbReference type="Proteomes" id="UP000290244">
    <property type="component" value="Chromosome"/>
</dbReference>
<evidence type="ECO:0000259" key="1">
    <source>
        <dbReference type="Pfam" id="PF08722"/>
    </source>
</evidence>
<dbReference type="CDD" id="cd22362">
    <property type="entry name" value="TnsA_endonuclease-like"/>
    <property type="match status" value="1"/>
</dbReference>
<dbReference type="KEGG" id="lsd:EMK97_16690"/>
<keyword evidence="3" id="KW-1185">Reference proteome</keyword>
<evidence type="ECO:0000313" key="3">
    <source>
        <dbReference type="Proteomes" id="UP000290244"/>
    </source>
</evidence>
<protein>
    <submittedName>
        <fullName evidence="2">Transposase</fullName>
    </submittedName>
</protein>
<evidence type="ECO:0000313" key="2">
    <source>
        <dbReference type="EMBL" id="QBG37254.1"/>
    </source>
</evidence>
<reference evidence="2 3" key="1">
    <citation type="submission" date="2018-12" db="EMBL/GenBank/DDBJ databases">
        <title>Complete genome of Litorilituus sediminis.</title>
        <authorList>
            <person name="Liu A."/>
            <person name="Rong J."/>
        </authorList>
    </citation>
    <scope>NUCLEOTIDE SEQUENCE [LARGE SCALE GENOMIC DNA]</scope>
    <source>
        <strain evidence="2 3">JCM 17549</strain>
    </source>
</reference>
<dbReference type="RefSeq" id="WP_130603920.1">
    <property type="nucleotide sequence ID" value="NZ_CP034759.1"/>
</dbReference>
<sequence>MKTIKQPEITQKELNKIIAYHNDVEKYGYKPWNTIRQSHTYGQGQEILNRFNDRTIHLYSRGERQLFVLLEAMPNVIDIKEQFPLPLNETLDLASELNIKHPGAYKERFEHDGIIPAKTMTSDLVVTFRLANNEEKVVVYSFKYQQSLDYLANPRTANRAWDKLKLEREYWQREEIEWVLMTEQCYSPIYIYNLEYLRECFEYPELLDVSEEFYQLFIKTFRQYDDKYAVYTLRNILEKVSDELNMDLFHAQALFQKAAYFKDLKIDLFQEIELFRPLIANPVEVKYAA</sequence>
<name>A0A4P6P6W8_9GAMM</name>
<gene>
    <name evidence="2" type="ORF">EMK97_16690</name>
</gene>
<feature type="domain" description="TnsA endonuclease N-terminal" evidence="1">
    <location>
        <begin position="74"/>
        <end position="183"/>
    </location>
</feature>